<evidence type="ECO:0000313" key="2">
    <source>
        <dbReference type="Proteomes" id="UP000620064"/>
    </source>
</evidence>
<keyword evidence="2" id="KW-1185">Reference proteome</keyword>
<dbReference type="EMBL" id="BMLV01000006">
    <property type="protein sequence ID" value="GGP06098.1"/>
    <property type="molecule type" value="Genomic_DNA"/>
</dbReference>
<organism evidence="1 2">
    <name type="scientific">Cloacibacterium rupense</name>
    <dbReference type="NCBI Taxonomy" id="517423"/>
    <lineage>
        <taxon>Bacteria</taxon>
        <taxon>Pseudomonadati</taxon>
        <taxon>Bacteroidota</taxon>
        <taxon>Flavobacteriia</taxon>
        <taxon>Flavobacteriales</taxon>
        <taxon>Weeksellaceae</taxon>
    </lineage>
</organism>
<accession>A0ABQ2NLW7</accession>
<dbReference type="Proteomes" id="UP000620064">
    <property type="component" value="Unassembled WGS sequence"/>
</dbReference>
<comment type="caution">
    <text evidence="1">The sequence shown here is derived from an EMBL/GenBank/DDBJ whole genome shotgun (WGS) entry which is preliminary data.</text>
</comment>
<reference evidence="2" key="1">
    <citation type="journal article" date="2019" name="Int. J. Syst. Evol. Microbiol.">
        <title>The Global Catalogue of Microorganisms (GCM) 10K type strain sequencing project: providing services to taxonomists for standard genome sequencing and annotation.</title>
        <authorList>
            <consortium name="The Broad Institute Genomics Platform"/>
            <consortium name="The Broad Institute Genome Sequencing Center for Infectious Disease"/>
            <person name="Wu L."/>
            <person name="Ma J."/>
        </authorList>
    </citation>
    <scope>NUCLEOTIDE SEQUENCE [LARGE SCALE GENOMIC DNA]</scope>
    <source>
        <strain evidence="2">CGMCC 1.7656</strain>
    </source>
</reference>
<gene>
    <name evidence="1" type="ORF">GCM10010992_24960</name>
</gene>
<sequence>MKIIFIIATLFLFNNLEEKHYNSTNNKELNQNSEYQLTEYDYKMILIEILNHKNLNQYFHNRQVKIYSEELNIKPEIKLLYRNKPVIITNKKDNSRSFKDYLKIKSFYINNQKINISFSYEIEGVDGNLALAKVNNKWKVVTDKISEI</sequence>
<proteinExistence type="predicted"/>
<evidence type="ECO:0000313" key="1">
    <source>
        <dbReference type="EMBL" id="GGP06098.1"/>
    </source>
</evidence>
<protein>
    <recommendedName>
        <fullName evidence="3">Lumazine-binding</fullName>
    </recommendedName>
</protein>
<evidence type="ECO:0008006" key="3">
    <source>
        <dbReference type="Google" id="ProtNLM"/>
    </source>
</evidence>
<name>A0ABQ2NLW7_9FLAO</name>
<dbReference type="RefSeq" id="WP_188618464.1">
    <property type="nucleotide sequence ID" value="NZ_BMLV01000006.1"/>
</dbReference>